<dbReference type="PANTHER" id="PTHR31423">
    <property type="entry name" value="YBAK DOMAIN-CONTAINING PROTEIN"/>
    <property type="match status" value="1"/>
</dbReference>
<dbReference type="EMBL" id="LBPX01000005">
    <property type="protein sequence ID" value="KKP68190.1"/>
    <property type="molecule type" value="Genomic_DNA"/>
</dbReference>
<protein>
    <submittedName>
        <fullName evidence="3">YbaK/prolyl-tRNA synthetase associated region</fullName>
    </submittedName>
</protein>
<dbReference type="CDD" id="cd04335">
    <property type="entry name" value="PrdX_deacylase"/>
    <property type="match status" value="1"/>
</dbReference>
<keyword evidence="3" id="KW-0436">Ligase</keyword>
<comment type="caution">
    <text evidence="3">The sequence shown here is derived from an EMBL/GenBank/DDBJ whole genome shotgun (WGS) entry which is preliminary data.</text>
</comment>
<dbReference type="SUPFAM" id="SSF55826">
    <property type="entry name" value="YbaK/ProRS associated domain"/>
    <property type="match status" value="1"/>
</dbReference>
<dbReference type="InterPro" id="IPR036754">
    <property type="entry name" value="YbaK/aa-tRNA-synt-asso_dom_sf"/>
</dbReference>
<comment type="similarity">
    <text evidence="1">Belongs to the PRORSD1 family.</text>
</comment>
<name>A0A0G0DYV3_9BACT</name>
<dbReference type="Proteomes" id="UP000034127">
    <property type="component" value="Unassembled WGS sequence"/>
</dbReference>
<organism evidence="3 4">
    <name type="scientific">Candidatus Roizmanbacteria bacterium GW2011_GWC2_35_12</name>
    <dbReference type="NCBI Taxonomy" id="1618485"/>
    <lineage>
        <taxon>Bacteria</taxon>
        <taxon>Candidatus Roizmaniibacteriota</taxon>
    </lineage>
</organism>
<dbReference type="GO" id="GO:0004812">
    <property type="term" value="F:aminoacyl-tRNA ligase activity"/>
    <property type="evidence" value="ECO:0007669"/>
    <property type="project" value="UniProtKB-KW"/>
</dbReference>
<reference evidence="3 4" key="1">
    <citation type="journal article" date="2015" name="Nature">
        <title>rRNA introns, odd ribosomes, and small enigmatic genomes across a large radiation of phyla.</title>
        <authorList>
            <person name="Brown C.T."/>
            <person name="Hug L.A."/>
            <person name="Thomas B.C."/>
            <person name="Sharon I."/>
            <person name="Castelle C.J."/>
            <person name="Singh A."/>
            <person name="Wilkins M.J."/>
            <person name="Williams K.H."/>
            <person name="Banfield J.F."/>
        </authorList>
    </citation>
    <scope>NUCLEOTIDE SEQUENCE [LARGE SCALE GENOMIC DNA]</scope>
</reference>
<dbReference type="Pfam" id="PF04073">
    <property type="entry name" value="tRNA_edit"/>
    <property type="match status" value="1"/>
</dbReference>
<gene>
    <name evidence="3" type="ORF">UR63_C0005G0030</name>
</gene>
<dbReference type="InterPro" id="IPR040285">
    <property type="entry name" value="ProX/PRXD1"/>
</dbReference>
<evidence type="ECO:0000313" key="3">
    <source>
        <dbReference type="EMBL" id="KKP68190.1"/>
    </source>
</evidence>
<proteinExistence type="inferred from homology"/>
<dbReference type="AlphaFoldDB" id="A0A0G0DYV3"/>
<sequence>MEQSLKTNMLRNGDKFLYNFSMNDIYSILDKLGIAYKKYEHPAVFTVEEAKKLDTGSGSYNKSIFLRNQKESNFYLVLTLGSKRLNLKSLAVFLNDSKLSFTSPEKMMKYLGVTPGSVSVFGLINDVDKVVRVIVDEELLKFDKQGYHPNINTATLIISTEDLKKFLTWTGNKVTYKSL</sequence>
<keyword evidence="3" id="KW-0030">Aminoacyl-tRNA synthetase</keyword>
<accession>A0A0G0DYV3</accession>
<feature type="domain" description="YbaK/aminoacyl-tRNA synthetase-associated" evidence="2">
    <location>
        <begin position="41"/>
        <end position="166"/>
    </location>
</feature>
<evidence type="ECO:0000256" key="1">
    <source>
        <dbReference type="ARBA" id="ARBA00010201"/>
    </source>
</evidence>
<evidence type="ECO:0000259" key="2">
    <source>
        <dbReference type="Pfam" id="PF04073"/>
    </source>
</evidence>
<dbReference type="InterPro" id="IPR007214">
    <property type="entry name" value="YbaK/aa-tRNA-synth-assoc-dom"/>
</dbReference>
<evidence type="ECO:0000313" key="4">
    <source>
        <dbReference type="Proteomes" id="UP000034127"/>
    </source>
</evidence>
<dbReference type="Gene3D" id="3.90.960.10">
    <property type="entry name" value="YbaK/aminoacyl-tRNA synthetase-associated domain"/>
    <property type="match status" value="1"/>
</dbReference>
<dbReference type="GO" id="GO:0002161">
    <property type="term" value="F:aminoacyl-tRNA deacylase activity"/>
    <property type="evidence" value="ECO:0007669"/>
    <property type="project" value="InterPro"/>
</dbReference>
<dbReference type="PANTHER" id="PTHR31423:SF3">
    <property type="entry name" value="PROLYL-TRNA SYNTHETASE ASSOCIATED DOMAIN-CONTAINING PROTEIN 1-RELATED"/>
    <property type="match status" value="1"/>
</dbReference>